<dbReference type="InterPro" id="IPR008266">
    <property type="entry name" value="Tyr_kinase_AS"/>
</dbReference>
<keyword evidence="3" id="KW-0418">Kinase</keyword>
<sequence length="349" mass="39401">MDEITRMAEQDMAEQDMAEQYDTLDNTTLDQLAALALKRYPSALQGQLSLLCRSENATYRLVAGGKRYAMRIHRPGYHQREDIAGELAWLDALREEGITVPQALTGLDGETVQTVTMEDGTVRNVVLFHWIEGEMPTTAVDAAAFEQLGVITARLHQHSRRWTRPTGFRRLVWDHDTMVGAHGHWGRWQDAPNLKTEDHGTIEETLAQVRDALTHYGKDSQRYGLIHADLRLTNLLLQNGETRVIDFDDCGFSWYLHDLAAAISFVEHHPSAPAWVEGWLSGYQRVCPLSEADRAVIPSLLIQRRIQLMAWAGSHSQTEQAIGLGADWSDHTVRLCRRYLDKEALPVGA</sequence>
<dbReference type="PROSITE" id="PS00109">
    <property type="entry name" value="PROTEIN_KINASE_TYR"/>
    <property type="match status" value="1"/>
</dbReference>
<dbReference type="EMBL" id="CP002038">
    <property type="protein sequence ID" value="ADN00318.1"/>
    <property type="molecule type" value="Genomic_DNA"/>
</dbReference>
<dbReference type="GO" id="GO:0009088">
    <property type="term" value="P:threonine biosynthetic process"/>
    <property type="evidence" value="ECO:0007669"/>
    <property type="project" value="TreeGrafter"/>
</dbReference>
<dbReference type="eggNOG" id="COG2334">
    <property type="taxonomic scope" value="Bacteria"/>
</dbReference>
<evidence type="ECO:0000313" key="4">
    <source>
        <dbReference type="Proteomes" id="UP000006859"/>
    </source>
</evidence>
<reference evidence="3 4" key="1">
    <citation type="journal article" date="2011" name="J. Bacteriol.">
        <title>Genome sequence of the plant-pathogenic bacterium Dickeya dadantii 3937.</title>
        <authorList>
            <person name="Glasner J.D."/>
            <person name="Yang C.H."/>
            <person name="Reverchon S."/>
            <person name="Hugouvieux-Cotte-Pattat N."/>
            <person name="Condemine G."/>
            <person name="Bohin J.P."/>
            <person name="Van Gijsegem F."/>
            <person name="Yang S."/>
            <person name="Franza T."/>
            <person name="Expert D."/>
            <person name="Plunkett G. III"/>
            <person name="San Francisco M.J."/>
            <person name="Charkowski A.O."/>
            <person name="Py B."/>
            <person name="Bell K."/>
            <person name="Rauscher L."/>
            <person name="Rodriguez-Palenzuela P."/>
            <person name="Toussaint A."/>
            <person name="Holeva M.C."/>
            <person name="He S.Y."/>
            <person name="Douet V."/>
            <person name="Boccara M."/>
            <person name="Blanco C."/>
            <person name="Toth I."/>
            <person name="Anderson B.D."/>
            <person name="Biehl B.S."/>
            <person name="Mau B."/>
            <person name="Flynn S.M."/>
            <person name="Barras F."/>
            <person name="Lindeberg M."/>
            <person name="Birch P.R."/>
            <person name="Tsuyumu S."/>
            <person name="Shi X."/>
            <person name="Hibbing M."/>
            <person name="Yap M.N."/>
            <person name="Carpentier M."/>
            <person name="Dassa E."/>
            <person name="Umehara M."/>
            <person name="Kim J.F."/>
            <person name="Rusch M."/>
            <person name="Soni P."/>
            <person name="Mayhew G.F."/>
            <person name="Fouts D.E."/>
            <person name="Gill S.R."/>
            <person name="Blattner F.R."/>
            <person name="Keen N.T."/>
            <person name="Perna N.T."/>
        </authorList>
    </citation>
    <scope>NUCLEOTIDE SEQUENCE [LARGE SCALE GENOMIC DNA]</scope>
    <source>
        <strain evidence="3 4">3937</strain>
    </source>
</reference>
<feature type="domain" description="Aminoglycoside phosphotransferase" evidence="2">
    <location>
        <begin position="55"/>
        <end position="284"/>
    </location>
</feature>
<dbReference type="GO" id="GO:0004672">
    <property type="term" value="F:protein kinase activity"/>
    <property type="evidence" value="ECO:0007669"/>
    <property type="project" value="InterPro"/>
</dbReference>
<dbReference type="InterPro" id="IPR050249">
    <property type="entry name" value="Pseudomonas-type_ThrB"/>
</dbReference>
<name>E0SIZ0_DICD3</name>
<evidence type="ECO:0000259" key="2">
    <source>
        <dbReference type="Pfam" id="PF01636"/>
    </source>
</evidence>
<dbReference type="SUPFAM" id="SSF56112">
    <property type="entry name" value="Protein kinase-like (PK-like)"/>
    <property type="match status" value="1"/>
</dbReference>
<dbReference type="Pfam" id="PF01636">
    <property type="entry name" value="APH"/>
    <property type="match status" value="1"/>
</dbReference>
<evidence type="ECO:0000313" key="3">
    <source>
        <dbReference type="EMBL" id="ADN00318.1"/>
    </source>
</evidence>
<keyword evidence="3" id="KW-0808">Transferase</keyword>
<dbReference type="Gene3D" id="3.30.200.20">
    <property type="entry name" value="Phosphorylase Kinase, domain 1"/>
    <property type="match status" value="1"/>
</dbReference>
<protein>
    <submittedName>
        <fullName evidence="3">Homoserine kinase</fullName>
        <ecNumber evidence="3">2.7.1.39</ecNumber>
    </submittedName>
</protein>
<dbReference type="InterPro" id="IPR002575">
    <property type="entry name" value="Aminoglycoside_PTrfase"/>
</dbReference>
<dbReference type="GO" id="GO:0004413">
    <property type="term" value="F:homoserine kinase activity"/>
    <property type="evidence" value="ECO:0007669"/>
    <property type="project" value="UniProtKB-EC"/>
</dbReference>
<comment type="similarity">
    <text evidence="1">Belongs to the pseudomonas-type ThrB family.</text>
</comment>
<accession>E0SIZ0</accession>
<proteinExistence type="inferred from homology"/>
<dbReference type="Proteomes" id="UP000006859">
    <property type="component" value="Chromosome"/>
</dbReference>
<gene>
    <name evidence="3" type="ordered locus">Dda3937_00531</name>
</gene>
<keyword evidence="4" id="KW-1185">Reference proteome</keyword>
<dbReference type="EC" id="2.7.1.39" evidence="3"/>
<dbReference type="HOGENOM" id="CLU_044821_2_0_6"/>
<dbReference type="STRING" id="198628.Dda3937_00531"/>
<dbReference type="InterPro" id="IPR011009">
    <property type="entry name" value="Kinase-like_dom_sf"/>
</dbReference>
<dbReference type="Gene3D" id="3.90.1200.10">
    <property type="match status" value="1"/>
</dbReference>
<dbReference type="PANTHER" id="PTHR21064">
    <property type="entry name" value="AMINOGLYCOSIDE PHOSPHOTRANSFERASE DOMAIN-CONTAINING PROTEIN-RELATED"/>
    <property type="match status" value="1"/>
</dbReference>
<dbReference type="PANTHER" id="PTHR21064:SF6">
    <property type="entry name" value="AMINOGLYCOSIDE PHOSPHOTRANSFERASE DOMAIN-CONTAINING PROTEIN"/>
    <property type="match status" value="1"/>
</dbReference>
<dbReference type="AlphaFoldDB" id="E0SIZ0"/>
<evidence type="ECO:0000256" key="1">
    <source>
        <dbReference type="ARBA" id="ARBA00038240"/>
    </source>
</evidence>
<organism evidence="3 4">
    <name type="scientific">Dickeya dadantii (strain 3937)</name>
    <name type="common">Erwinia chrysanthemi (strain 3937)</name>
    <dbReference type="NCBI Taxonomy" id="198628"/>
    <lineage>
        <taxon>Bacteria</taxon>
        <taxon>Pseudomonadati</taxon>
        <taxon>Pseudomonadota</taxon>
        <taxon>Gammaproteobacteria</taxon>
        <taxon>Enterobacterales</taxon>
        <taxon>Pectobacteriaceae</taxon>
        <taxon>Dickeya</taxon>
    </lineage>
</organism>
<dbReference type="KEGG" id="ddd:Dda3937_00531"/>